<dbReference type="PANTHER" id="PTHR47354:SF5">
    <property type="entry name" value="PROTEIN RFBI"/>
    <property type="match status" value="1"/>
</dbReference>
<dbReference type="PRINTS" id="PR00410">
    <property type="entry name" value="PHEHYDRXLASE"/>
</dbReference>
<feature type="domain" description="FAD-binding FR-type" evidence="2">
    <location>
        <begin position="5"/>
        <end position="111"/>
    </location>
</feature>
<dbReference type="Gene3D" id="3.40.50.80">
    <property type="entry name" value="Nucleotide-binding domain of ferredoxin-NADP reductase (FNR) module"/>
    <property type="match status" value="1"/>
</dbReference>
<dbReference type="GO" id="GO:0016491">
    <property type="term" value="F:oxidoreductase activity"/>
    <property type="evidence" value="ECO:0007669"/>
    <property type="project" value="InterPro"/>
</dbReference>
<dbReference type="InterPro" id="IPR017927">
    <property type="entry name" value="FAD-bd_FR_type"/>
</dbReference>
<sequence>MIAPPPTVPLRLVDSQWLTASVRHFAFERCDGEPVAFLPGQFVRVRVSEGEAPEFRSYSIANPNDPGRSDARRIELVVSFVEGGLGSAFMRALQQGDEIHATAPNGRFCLLPEDDAKRYVLLGTGTGVAPYRGMLPQLEALAARGVQALLLLGNRTPAEQLYADEFRAAAARIPGFTLRFCHSRGLPETPTELDVHAYVQDALDAFAIDPEGDIAYLCGNPHMVDAGFERLKAAGLHLRRIRREKYQTPRLPGAVTPAPKPGP</sequence>
<protein>
    <submittedName>
        <fullName evidence="3">Ferredoxin-NADP reductase</fullName>
    </submittedName>
</protein>
<accession>A0A1G6VHU3</accession>
<dbReference type="Pfam" id="PF00970">
    <property type="entry name" value="FAD_binding_6"/>
    <property type="match status" value="1"/>
</dbReference>
<dbReference type="InterPro" id="IPR001709">
    <property type="entry name" value="Flavoprot_Pyr_Nucl_cyt_Rdtase"/>
</dbReference>
<dbReference type="Gene3D" id="2.40.30.10">
    <property type="entry name" value="Translation factors"/>
    <property type="match status" value="1"/>
</dbReference>
<organism evidence="3 4">
    <name type="scientific">Aquimonas voraii</name>
    <dbReference type="NCBI Taxonomy" id="265719"/>
    <lineage>
        <taxon>Bacteria</taxon>
        <taxon>Pseudomonadati</taxon>
        <taxon>Pseudomonadota</taxon>
        <taxon>Gammaproteobacteria</taxon>
        <taxon>Lysobacterales</taxon>
        <taxon>Lysobacteraceae</taxon>
        <taxon>Aquimonas</taxon>
    </lineage>
</organism>
<evidence type="ECO:0000313" key="3">
    <source>
        <dbReference type="EMBL" id="SDD53202.1"/>
    </source>
</evidence>
<dbReference type="AlphaFoldDB" id="A0A1G6VHU3"/>
<dbReference type="PANTHER" id="PTHR47354">
    <property type="entry name" value="NADH OXIDOREDUCTASE HCR"/>
    <property type="match status" value="1"/>
</dbReference>
<dbReference type="InterPro" id="IPR050415">
    <property type="entry name" value="MRET"/>
</dbReference>
<dbReference type="InterPro" id="IPR008333">
    <property type="entry name" value="Cbr1-like_FAD-bd_dom"/>
</dbReference>
<reference evidence="3 4" key="1">
    <citation type="submission" date="2016-10" db="EMBL/GenBank/DDBJ databases">
        <authorList>
            <person name="de Groot N.N."/>
        </authorList>
    </citation>
    <scope>NUCLEOTIDE SEQUENCE [LARGE SCALE GENOMIC DNA]</scope>
    <source>
        <strain evidence="3 4">DSM 16957</strain>
    </source>
</reference>
<dbReference type="STRING" id="265719.SAMN04488509_10395"/>
<dbReference type="RefSeq" id="WP_091241147.1">
    <property type="nucleotide sequence ID" value="NZ_FNAG01000003.1"/>
</dbReference>
<dbReference type="PROSITE" id="PS51384">
    <property type="entry name" value="FAD_FR"/>
    <property type="match status" value="1"/>
</dbReference>
<dbReference type="Proteomes" id="UP000199603">
    <property type="component" value="Unassembled WGS sequence"/>
</dbReference>
<dbReference type="SUPFAM" id="SSF63380">
    <property type="entry name" value="Riboflavin synthase domain-like"/>
    <property type="match status" value="1"/>
</dbReference>
<evidence type="ECO:0000256" key="1">
    <source>
        <dbReference type="ARBA" id="ARBA00034078"/>
    </source>
</evidence>
<comment type="cofactor">
    <cofactor evidence="1">
        <name>[2Fe-2S] cluster</name>
        <dbReference type="ChEBI" id="CHEBI:190135"/>
    </cofactor>
</comment>
<dbReference type="InterPro" id="IPR001433">
    <property type="entry name" value="OxRdtase_FAD/NAD-bd"/>
</dbReference>
<name>A0A1G6VHU3_9GAMM</name>
<evidence type="ECO:0000259" key="2">
    <source>
        <dbReference type="PROSITE" id="PS51384"/>
    </source>
</evidence>
<dbReference type="OrthoDB" id="9806195at2"/>
<dbReference type="PRINTS" id="PR00371">
    <property type="entry name" value="FPNCR"/>
</dbReference>
<dbReference type="InterPro" id="IPR017938">
    <property type="entry name" value="Riboflavin_synthase-like_b-brl"/>
</dbReference>
<dbReference type="InterPro" id="IPR039261">
    <property type="entry name" value="FNR_nucleotide-bd"/>
</dbReference>
<proteinExistence type="predicted"/>
<dbReference type="EMBL" id="FNAG01000003">
    <property type="protein sequence ID" value="SDD53202.1"/>
    <property type="molecule type" value="Genomic_DNA"/>
</dbReference>
<evidence type="ECO:0000313" key="4">
    <source>
        <dbReference type="Proteomes" id="UP000199603"/>
    </source>
</evidence>
<keyword evidence="4" id="KW-1185">Reference proteome</keyword>
<gene>
    <name evidence="3" type="ORF">SAMN04488509_10395</name>
</gene>
<dbReference type="SUPFAM" id="SSF52343">
    <property type="entry name" value="Ferredoxin reductase-like, C-terminal NADP-linked domain"/>
    <property type="match status" value="1"/>
</dbReference>
<dbReference type="Pfam" id="PF00175">
    <property type="entry name" value="NAD_binding_1"/>
    <property type="match status" value="1"/>
</dbReference>